<dbReference type="InterPro" id="IPR003425">
    <property type="entry name" value="CCB3/YggT"/>
</dbReference>
<organism evidence="1 2">
    <name type="scientific">Clostridium paridis</name>
    <dbReference type="NCBI Taxonomy" id="2803863"/>
    <lineage>
        <taxon>Bacteria</taxon>
        <taxon>Bacillati</taxon>
        <taxon>Bacillota</taxon>
        <taxon>Clostridia</taxon>
        <taxon>Eubacteriales</taxon>
        <taxon>Clostridiaceae</taxon>
        <taxon>Clostridium</taxon>
    </lineage>
</organism>
<protein>
    <submittedName>
        <fullName evidence="1">YggT family protein</fullName>
    </submittedName>
</protein>
<name>A0A937FBV6_9CLOT</name>
<dbReference type="Pfam" id="PF02325">
    <property type="entry name" value="CCB3_YggT"/>
    <property type="match status" value="1"/>
</dbReference>
<proteinExistence type="predicted"/>
<gene>
    <name evidence="1" type="ORF">JK634_04440</name>
</gene>
<keyword evidence="2" id="KW-1185">Reference proteome</keyword>
<dbReference type="AlphaFoldDB" id="A0A937FBV6"/>
<sequence length="67" mass="7726">MDVILSMAAQMGYAVNIYRSLNKFTGPIMEPFRRLQDRLNLNLPIDFSPLLALLAIQFIQSLLFRLL</sequence>
<reference evidence="1" key="1">
    <citation type="submission" date="2021-01" db="EMBL/GenBank/DDBJ databases">
        <title>Genome public.</title>
        <authorList>
            <person name="Liu C."/>
            <person name="Sun Q."/>
        </authorList>
    </citation>
    <scope>NUCLEOTIDE SEQUENCE</scope>
    <source>
        <strain evidence="1">YIM B02565</strain>
    </source>
</reference>
<dbReference type="EMBL" id="JAESWA010000017">
    <property type="protein sequence ID" value="MBL4931044.1"/>
    <property type="molecule type" value="Genomic_DNA"/>
</dbReference>
<evidence type="ECO:0000313" key="1">
    <source>
        <dbReference type="EMBL" id="MBL4931044.1"/>
    </source>
</evidence>
<accession>A0A937FBV6</accession>
<dbReference type="Proteomes" id="UP000623681">
    <property type="component" value="Unassembled WGS sequence"/>
</dbReference>
<evidence type="ECO:0000313" key="2">
    <source>
        <dbReference type="Proteomes" id="UP000623681"/>
    </source>
</evidence>
<comment type="caution">
    <text evidence="1">The sequence shown here is derived from an EMBL/GenBank/DDBJ whole genome shotgun (WGS) entry which is preliminary data.</text>
</comment>
<dbReference type="GO" id="GO:0016020">
    <property type="term" value="C:membrane"/>
    <property type="evidence" value="ECO:0007669"/>
    <property type="project" value="InterPro"/>
</dbReference>